<dbReference type="Gene3D" id="1.25.40.10">
    <property type="entry name" value="Tetratricopeptide repeat domain"/>
    <property type="match status" value="1"/>
</dbReference>
<dbReference type="GO" id="GO:0006355">
    <property type="term" value="P:regulation of DNA-templated transcription"/>
    <property type="evidence" value="ECO:0007669"/>
    <property type="project" value="InterPro"/>
</dbReference>
<evidence type="ECO:0000259" key="3">
    <source>
        <dbReference type="PROSITE" id="PS50043"/>
    </source>
</evidence>
<dbReference type="EMBL" id="CP043732">
    <property type="protein sequence ID" value="QMU96962.1"/>
    <property type="molecule type" value="Genomic_DNA"/>
</dbReference>
<evidence type="ECO:0000313" key="5">
    <source>
        <dbReference type="Proteomes" id="UP000515708"/>
    </source>
</evidence>
<dbReference type="SUPFAM" id="SSF46894">
    <property type="entry name" value="C-terminal effector domain of the bipartite response regulators"/>
    <property type="match status" value="1"/>
</dbReference>
<dbReference type="CDD" id="cd06170">
    <property type="entry name" value="LuxR_C_like"/>
    <property type="match status" value="1"/>
</dbReference>
<feature type="domain" description="HTH luxR-type" evidence="3">
    <location>
        <begin position="743"/>
        <end position="808"/>
    </location>
</feature>
<name>A0A7D8AF21_9MICO</name>
<evidence type="ECO:0000313" key="4">
    <source>
        <dbReference type="EMBL" id="QMU96962.1"/>
    </source>
</evidence>
<dbReference type="InterPro" id="IPR036388">
    <property type="entry name" value="WH-like_DNA-bd_sf"/>
</dbReference>
<sequence>MLEAAAARHPLVVVVEDLHWADDATLSTLSFLQRALAGSRILFVLTCRVDEVRRGGAVRTFLVESERARLIERITLERLDAVQVRAMLEALSGPADDATFARLMERSEGVPFFIEELSCGAAGPLPESLRDVLLVRFDALGDDARRVVRTVSASDAAVDHELLSIVAGLADERLDAAIREALGGAVLSVRDDGYGFRHALLREAVHDDLLPGERARLHRAYAEALEERGARCNEAALAFHWHQAHDARRALVAAIAAMDRAKSSFAFSTAARYGELASELWEQVADAAEVTGMSRMALLSRLASILRNAGYDERALTVVDLAMAEVDDRTPTAVRVRLLRDRALYLQNLARPGAVALLREALELMNGVDDEALRAMLLNFLAGRLMVEGSLDEAIGAAGEALRIGREQGLDDVISIAANTLGGCHLHVSGADESMRFFAVAREHAAQHTAMLRYSVNYSDSLSTIGRFRDAVAVAEAGIAHARELGVERTSGSILTQNMVEPLIELGEIDRAEGLLARDLVVRTFRIFRVYTTASRIRALVWRGRIAEATALLDEWRPVMQRAAVIERQVWYSLIDAEMALAIGAGRMADAADTLLRMIDDEGPRLTHEARRLLDGGVVVAGLRASGESARASALAGRIDAAWQPYRDRLPEWSTVLRALLDGSSAALSTALPAADHPDGPAVFAGVLRFELARALVAEHGDRAAAASALAEATAIAERIGHARLRGETAAFADATRLGAAPPRGDGTALTERERQVLDLLAEGLSNRQIADRLFISIKTVSVHVSAVLRKLGVSSRTEAAARSALRRSGSEMHHDARGL</sequence>
<keyword evidence="1" id="KW-0547">Nucleotide-binding</keyword>
<dbReference type="AlphaFoldDB" id="A0A7D8AF21"/>
<dbReference type="PROSITE" id="PS50043">
    <property type="entry name" value="HTH_LUXR_2"/>
    <property type="match status" value="1"/>
</dbReference>
<reference evidence="4 5" key="1">
    <citation type="journal article" date="2020" name="Front. Microbiol.">
        <title>Design of Bacterial Strain-Specific qPCR Assays Using NGS Data and Publicly Available Resources and Its Application to Track Biocontrol Strains.</title>
        <authorList>
            <person name="Hernandez I."/>
            <person name="Sant C."/>
            <person name="Martinez R."/>
            <person name="Fernandez C."/>
        </authorList>
    </citation>
    <scope>NUCLEOTIDE SEQUENCE [LARGE SCALE GENOMIC DNA]</scope>
    <source>
        <strain evidence="4 5">B24</strain>
    </source>
</reference>
<organism evidence="4 5">
    <name type="scientific">Microbacterium esteraromaticum</name>
    <dbReference type="NCBI Taxonomy" id="57043"/>
    <lineage>
        <taxon>Bacteria</taxon>
        <taxon>Bacillati</taxon>
        <taxon>Actinomycetota</taxon>
        <taxon>Actinomycetes</taxon>
        <taxon>Micrococcales</taxon>
        <taxon>Microbacteriaceae</taxon>
        <taxon>Microbacterium</taxon>
    </lineage>
</organism>
<protein>
    <recommendedName>
        <fullName evidence="3">HTH luxR-type domain-containing protein</fullName>
    </recommendedName>
</protein>
<dbReference type="GO" id="GO:0005524">
    <property type="term" value="F:ATP binding"/>
    <property type="evidence" value="ECO:0007669"/>
    <property type="project" value="UniProtKB-KW"/>
</dbReference>
<evidence type="ECO:0000256" key="1">
    <source>
        <dbReference type="ARBA" id="ARBA00022741"/>
    </source>
</evidence>
<dbReference type="SMART" id="SM00421">
    <property type="entry name" value="HTH_LUXR"/>
    <property type="match status" value="1"/>
</dbReference>
<dbReference type="PANTHER" id="PTHR16305:SF35">
    <property type="entry name" value="TRANSCRIPTIONAL ACTIVATOR DOMAIN"/>
    <property type="match status" value="1"/>
</dbReference>
<dbReference type="PANTHER" id="PTHR16305">
    <property type="entry name" value="TESTICULAR SOLUBLE ADENYLYL CYCLASE"/>
    <property type="match status" value="1"/>
</dbReference>
<dbReference type="PROSITE" id="PS00622">
    <property type="entry name" value="HTH_LUXR_1"/>
    <property type="match status" value="1"/>
</dbReference>
<dbReference type="PRINTS" id="PR00038">
    <property type="entry name" value="HTHLUXR"/>
</dbReference>
<dbReference type="SUPFAM" id="SSF48452">
    <property type="entry name" value="TPR-like"/>
    <property type="match status" value="1"/>
</dbReference>
<dbReference type="Gene3D" id="1.10.10.10">
    <property type="entry name" value="Winged helix-like DNA-binding domain superfamily/Winged helix DNA-binding domain"/>
    <property type="match status" value="1"/>
</dbReference>
<accession>A0A7D8AF21</accession>
<gene>
    <name evidence="4" type="ORF">FVO59_06790</name>
</gene>
<dbReference type="InterPro" id="IPR016032">
    <property type="entry name" value="Sig_transdc_resp-reg_C-effctor"/>
</dbReference>
<keyword evidence="2" id="KW-0067">ATP-binding</keyword>
<dbReference type="GO" id="GO:0005737">
    <property type="term" value="C:cytoplasm"/>
    <property type="evidence" value="ECO:0007669"/>
    <property type="project" value="TreeGrafter"/>
</dbReference>
<evidence type="ECO:0000256" key="2">
    <source>
        <dbReference type="ARBA" id="ARBA00022840"/>
    </source>
</evidence>
<dbReference type="InterPro" id="IPR011990">
    <property type="entry name" value="TPR-like_helical_dom_sf"/>
</dbReference>
<dbReference type="InterPro" id="IPR000792">
    <property type="entry name" value="Tscrpt_reg_LuxR_C"/>
</dbReference>
<dbReference type="Pfam" id="PF00196">
    <property type="entry name" value="GerE"/>
    <property type="match status" value="1"/>
</dbReference>
<dbReference type="Proteomes" id="UP000515708">
    <property type="component" value="Chromosome"/>
</dbReference>
<dbReference type="GO" id="GO:0004016">
    <property type="term" value="F:adenylate cyclase activity"/>
    <property type="evidence" value="ECO:0007669"/>
    <property type="project" value="TreeGrafter"/>
</dbReference>
<dbReference type="GO" id="GO:0003677">
    <property type="term" value="F:DNA binding"/>
    <property type="evidence" value="ECO:0007669"/>
    <property type="project" value="InterPro"/>
</dbReference>
<proteinExistence type="predicted"/>